<proteinExistence type="predicted"/>
<dbReference type="Proteomes" id="UP001343257">
    <property type="component" value="Unassembled WGS sequence"/>
</dbReference>
<dbReference type="EMBL" id="JARTLD010000090">
    <property type="protein sequence ID" value="MED5021003.1"/>
    <property type="molecule type" value="Genomic_DNA"/>
</dbReference>
<gene>
    <name evidence="1" type="ORF">P9847_27450</name>
</gene>
<reference evidence="1 2" key="1">
    <citation type="submission" date="2023-03" db="EMBL/GenBank/DDBJ databases">
        <title>Bacillus Genome Sequencing.</title>
        <authorList>
            <person name="Dunlap C."/>
        </authorList>
    </citation>
    <scope>NUCLEOTIDE SEQUENCE [LARGE SCALE GENOMIC DNA]</scope>
    <source>
        <strain evidence="1 2">NRS-52</strain>
    </source>
</reference>
<sequence length="274" mass="31228">NRFAANYYKKTPDTYANWIDFRVEAVNTLIDEVINGSGGARETRPDTLVATWSLAVDGGSVSTLRLKEWQGLDAISMIGKVKPDLHVLQTHWPDWMKRNLKADYASGYESFAAPIRAAYPDLPLGIQADIGSRASMVKDRSWLNRFQNTVYDLGYHSWTAYEYHLGGYMYDDPPIPLSARIQGENEVVISFNKRVDQGSRGRILPESVDNRDQEAMEPEESSVDGNRLRLRFRRLPEKRPFEVELLQVKDVPALWHVKGKRTNEIPAGTWISVE</sequence>
<organism evidence="1 2">
    <name type="scientific">Paenibacillus chibensis</name>
    <dbReference type="NCBI Taxonomy" id="59846"/>
    <lineage>
        <taxon>Bacteria</taxon>
        <taxon>Bacillati</taxon>
        <taxon>Bacillota</taxon>
        <taxon>Bacilli</taxon>
        <taxon>Bacillales</taxon>
        <taxon>Paenibacillaceae</taxon>
        <taxon>Paenibacillus</taxon>
    </lineage>
</organism>
<name>A0ABU6Q305_9BACL</name>
<accession>A0ABU6Q305</accession>
<keyword evidence="2" id="KW-1185">Reference proteome</keyword>
<protein>
    <submittedName>
        <fullName evidence="1">N-acyl-D-glucosamine 2-epimerase</fullName>
    </submittedName>
</protein>
<evidence type="ECO:0000313" key="2">
    <source>
        <dbReference type="Proteomes" id="UP001343257"/>
    </source>
</evidence>
<feature type="non-terminal residue" evidence="1">
    <location>
        <position position="1"/>
    </location>
</feature>
<evidence type="ECO:0000313" key="1">
    <source>
        <dbReference type="EMBL" id="MED5021003.1"/>
    </source>
</evidence>
<comment type="caution">
    <text evidence="1">The sequence shown here is derived from an EMBL/GenBank/DDBJ whole genome shotgun (WGS) entry which is preliminary data.</text>
</comment>